<dbReference type="OrthoDB" id="3648350at2759"/>
<accession>A0A2W1DSX5</accession>
<organism evidence="2 3">
    <name type="scientific">Pyrenophora tritici-repentis</name>
    <dbReference type="NCBI Taxonomy" id="45151"/>
    <lineage>
        <taxon>Eukaryota</taxon>
        <taxon>Fungi</taxon>
        <taxon>Dikarya</taxon>
        <taxon>Ascomycota</taxon>
        <taxon>Pezizomycotina</taxon>
        <taxon>Dothideomycetes</taxon>
        <taxon>Pleosporomycetidae</taxon>
        <taxon>Pleosporales</taxon>
        <taxon>Pleosporineae</taxon>
        <taxon>Pleosporaceae</taxon>
        <taxon>Pyrenophora</taxon>
    </lineage>
</organism>
<comment type="caution">
    <text evidence="2">The sequence shown here is derived from an EMBL/GenBank/DDBJ whole genome shotgun (WGS) entry which is preliminary data.</text>
</comment>
<dbReference type="EMBL" id="NRDI02000046">
    <property type="protein sequence ID" value="KAI1507302.1"/>
    <property type="molecule type" value="Genomic_DNA"/>
</dbReference>
<feature type="chain" id="PRO_5041068085" evidence="1">
    <location>
        <begin position="19"/>
        <end position="158"/>
    </location>
</feature>
<dbReference type="OMA" id="IGMNTAN"/>
<name>A0A2W1DSX5_9PLEO</name>
<reference evidence="3" key="1">
    <citation type="journal article" date="2022" name="Microb. Genom.">
        <title>A global pangenome for the wheat fungal pathogen Pyrenophora tritici-repentis and prediction of effector protein structural homology.</title>
        <authorList>
            <person name="Moolhuijzen P.M."/>
            <person name="See P.T."/>
            <person name="Shi G."/>
            <person name="Powell H.R."/>
            <person name="Cockram J."/>
            <person name="Jorgensen L.N."/>
            <person name="Benslimane H."/>
            <person name="Strelkov S.E."/>
            <person name="Turner J."/>
            <person name="Liu Z."/>
            <person name="Moffat C.S."/>
        </authorList>
    </citation>
    <scope>NUCLEOTIDE SEQUENCE [LARGE SCALE GENOMIC DNA]</scope>
</reference>
<dbReference type="AlphaFoldDB" id="A0A2W1DSX5"/>
<keyword evidence="3" id="KW-1185">Reference proteome</keyword>
<keyword evidence="1" id="KW-0732">Signal</keyword>
<dbReference type="Proteomes" id="UP000249757">
    <property type="component" value="Unassembled WGS sequence"/>
</dbReference>
<evidence type="ECO:0000313" key="3">
    <source>
        <dbReference type="Proteomes" id="UP000249757"/>
    </source>
</evidence>
<feature type="signal peptide" evidence="1">
    <location>
        <begin position="1"/>
        <end position="18"/>
    </location>
</feature>
<sequence>MLGHITISFLALQMLVAATPTTQGRNDGVQITNLDKNATSTSGTGSVAAAGNLAPFGTIGVGCGINWESDVSYGGGLQAGSDVSDFGLGGGFTINPNNITIGLGVGLNAANASASVSFTGDKDGNVEFTFVSSSFVACTPGMKGGKSTVSCKTAKPLA</sequence>
<evidence type="ECO:0000313" key="2">
    <source>
        <dbReference type="EMBL" id="KAI1507302.1"/>
    </source>
</evidence>
<protein>
    <submittedName>
        <fullName evidence="2">Uncharacterized protein</fullName>
    </submittedName>
</protein>
<evidence type="ECO:0000256" key="1">
    <source>
        <dbReference type="SAM" id="SignalP"/>
    </source>
</evidence>
<proteinExistence type="predicted"/>
<gene>
    <name evidence="2" type="ORF">Ptr86124_013746</name>
</gene>